<dbReference type="AlphaFoldDB" id="W1Y622"/>
<reference evidence="6" key="1">
    <citation type="submission" date="2013-12" db="EMBL/GenBank/DDBJ databases">
        <title>A Varibaculum cambriense genome reconstructed from a premature infant gut community with otherwise low bacterial novelty that shifts toward anaerobic metabolism during the third week of life.</title>
        <authorList>
            <person name="Brown C.T."/>
            <person name="Sharon I."/>
            <person name="Thomas B.C."/>
            <person name="Castelle C.J."/>
            <person name="Morowitz M.J."/>
            <person name="Banfield J.F."/>
        </authorList>
    </citation>
    <scope>NUCLEOTIDE SEQUENCE</scope>
</reference>
<evidence type="ECO:0000313" key="6">
    <source>
        <dbReference type="EMBL" id="ETJ37831.1"/>
    </source>
</evidence>
<organism evidence="6">
    <name type="scientific">human gut metagenome</name>
    <dbReference type="NCBI Taxonomy" id="408170"/>
    <lineage>
        <taxon>unclassified sequences</taxon>
        <taxon>metagenomes</taxon>
        <taxon>organismal metagenomes</taxon>
    </lineage>
</organism>
<evidence type="ECO:0000256" key="1">
    <source>
        <dbReference type="ARBA" id="ARBA00004370"/>
    </source>
</evidence>
<dbReference type="GO" id="GO:0016020">
    <property type="term" value="C:membrane"/>
    <property type="evidence" value="ECO:0007669"/>
    <property type="project" value="UniProtKB-SubCell"/>
</dbReference>
<feature type="non-terminal residue" evidence="6">
    <location>
        <position position="97"/>
    </location>
</feature>
<comment type="subcellular location">
    <subcellularLocation>
        <location evidence="1">Membrane</location>
    </subcellularLocation>
</comment>
<proteinExistence type="predicted"/>
<dbReference type="GO" id="GO:0016887">
    <property type="term" value="F:ATP hydrolysis activity"/>
    <property type="evidence" value="ECO:0007669"/>
    <property type="project" value="InterPro"/>
</dbReference>
<gene>
    <name evidence="6" type="ORF">Q604_UNBC07974G0001</name>
</gene>
<dbReference type="EMBL" id="AZMM01007974">
    <property type="protein sequence ID" value="ETJ37831.1"/>
    <property type="molecule type" value="Genomic_DNA"/>
</dbReference>
<keyword evidence="6" id="KW-0067">ATP-binding</keyword>
<accession>W1Y622</accession>
<keyword evidence="6" id="KW-0547">Nucleotide-binding</keyword>
<evidence type="ECO:0000256" key="4">
    <source>
        <dbReference type="ARBA" id="ARBA00023136"/>
    </source>
</evidence>
<keyword evidence="4" id="KW-0472">Membrane</keyword>
<keyword evidence="3" id="KW-1003">Cell membrane</keyword>
<dbReference type="PANTHER" id="PTHR43297">
    <property type="entry name" value="OLIGOPEPTIDE TRANSPORT ATP-BINDING PROTEIN APPD"/>
    <property type="match status" value="1"/>
</dbReference>
<evidence type="ECO:0000256" key="2">
    <source>
        <dbReference type="ARBA" id="ARBA00022448"/>
    </source>
</evidence>
<sequence>MTQPVLDIQQLHLSFPGFNGDVHALNNVSLQINRGEIVGLVGESGSGKSVTAMLIMRLLPTGSYCVHRGQISLLGDDVLNAREKQLRQWRGARVAMI</sequence>
<name>W1Y622_9ZZZZ</name>
<comment type="caution">
    <text evidence="6">The sequence shown here is derived from an EMBL/GenBank/DDBJ whole genome shotgun (WGS) entry which is preliminary data.</text>
</comment>
<dbReference type="InterPro" id="IPR003439">
    <property type="entry name" value="ABC_transporter-like_ATP-bd"/>
</dbReference>
<dbReference type="SUPFAM" id="SSF52540">
    <property type="entry name" value="P-loop containing nucleoside triphosphate hydrolases"/>
    <property type="match status" value="1"/>
</dbReference>
<dbReference type="InterPro" id="IPR027417">
    <property type="entry name" value="P-loop_NTPase"/>
</dbReference>
<feature type="domain" description="ABC transporter" evidence="5">
    <location>
        <begin position="25"/>
        <end position="88"/>
    </location>
</feature>
<dbReference type="InterPro" id="IPR050388">
    <property type="entry name" value="ABC_Ni/Peptide_Import"/>
</dbReference>
<dbReference type="Gene3D" id="3.40.50.300">
    <property type="entry name" value="P-loop containing nucleotide triphosphate hydrolases"/>
    <property type="match status" value="1"/>
</dbReference>
<dbReference type="Pfam" id="PF00005">
    <property type="entry name" value="ABC_tran"/>
    <property type="match status" value="1"/>
</dbReference>
<evidence type="ECO:0000256" key="3">
    <source>
        <dbReference type="ARBA" id="ARBA00022475"/>
    </source>
</evidence>
<dbReference type="PANTHER" id="PTHR43297:SF7">
    <property type="entry name" value="D,D-DIPEPTIDE TRANSPORT ATP-BINDING PROTEIN DDPD-RELATED"/>
    <property type="match status" value="1"/>
</dbReference>
<dbReference type="GO" id="GO:0005524">
    <property type="term" value="F:ATP binding"/>
    <property type="evidence" value="ECO:0007669"/>
    <property type="project" value="UniProtKB-KW"/>
</dbReference>
<keyword evidence="2" id="KW-0813">Transport</keyword>
<protein>
    <submittedName>
        <fullName evidence="6">ABC transporter, ATP-binding protein</fullName>
    </submittedName>
</protein>
<evidence type="ECO:0000259" key="5">
    <source>
        <dbReference type="Pfam" id="PF00005"/>
    </source>
</evidence>